<accession>A0AAP0PFD4</accession>
<dbReference type="Proteomes" id="UP001417504">
    <property type="component" value="Unassembled WGS sequence"/>
</dbReference>
<reference evidence="1 2" key="1">
    <citation type="submission" date="2024-01" db="EMBL/GenBank/DDBJ databases">
        <title>Genome assemblies of Stephania.</title>
        <authorList>
            <person name="Yang L."/>
        </authorList>
    </citation>
    <scope>NUCLEOTIDE SEQUENCE [LARGE SCALE GENOMIC DNA]</scope>
    <source>
        <strain evidence="1">QJT</strain>
        <tissue evidence="1">Leaf</tissue>
    </source>
</reference>
<protein>
    <submittedName>
        <fullName evidence="1">Uncharacterized protein</fullName>
    </submittedName>
</protein>
<dbReference type="EMBL" id="JBBNAE010000003">
    <property type="protein sequence ID" value="KAK9138670.1"/>
    <property type="molecule type" value="Genomic_DNA"/>
</dbReference>
<organism evidence="1 2">
    <name type="scientific">Stephania japonica</name>
    <dbReference type="NCBI Taxonomy" id="461633"/>
    <lineage>
        <taxon>Eukaryota</taxon>
        <taxon>Viridiplantae</taxon>
        <taxon>Streptophyta</taxon>
        <taxon>Embryophyta</taxon>
        <taxon>Tracheophyta</taxon>
        <taxon>Spermatophyta</taxon>
        <taxon>Magnoliopsida</taxon>
        <taxon>Ranunculales</taxon>
        <taxon>Menispermaceae</taxon>
        <taxon>Menispermoideae</taxon>
        <taxon>Cissampelideae</taxon>
        <taxon>Stephania</taxon>
    </lineage>
</organism>
<proteinExistence type="predicted"/>
<sequence length="83" mass="9124">MPLSSMSTFDAGTSLDIKRVMAVPGGNDHWTRPSNCSIFEMSFNEHFTLSSNSSTALSLMYLNIAFGSWMRNSVTMATKSCSM</sequence>
<comment type="caution">
    <text evidence="1">The sequence shown here is derived from an EMBL/GenBank/DDBJ whole genome shotgun (WGS) entry which is preliminary data.</text>
</comment>
<gene>
    <name evidence="1" type="ORF">Sjap_009264</name>
</gene>
<evidence type="ECO:0000313" key="1">
    <source>
        <dbReference type="EMBL" id="KAK9138670.1"/>
    </source>
</evidence>
<keyword evidence="2" id="KW-1185">Reference proteome</keyword>
<name>A0AAP0PFD4_9MAGN</name>
<dbReference type="AlphaFoldDB" id="A0AAP0PFD4"/>
<evidence type="ECO:0000313" key="2">
    <source>
        <dbReference type="Proteomes" id="UP001417504"/>
    </source>
</evidence>